<evidence type="ECO:0000313" key="4">
    <source>
        <dbReference type="RefSeq" id="XP_006876873.1"/>
    </source>
</evidence>
<proteinExistence type="predicted"/>
<feature type="transmembrane region" description="Helical" evidence="2">
    <location>
        <begin position="279"/>
        <end position="298"/>
    </location>
</feature>
<keyword evidence="2" id="KW-0812">Transmembrane</keyword>
<protein>
    <submittedName>
        <fullName evidence="4">Transmembrane protein 232-like</fullName>
    </submittedName>
</protein>
<keyword evidence="2" id="KW-0472">Membrane</keyword>
<dbReference type="Pfam" id="PF15877">
    <property type="entry name" value="TMEM232"/>
    <property type="match status" value="1"/>
</dbReference>
<evidence type="ECO:0000256" key="1">
    <source>
        <dbReference type="SAM" id="MobiDB-lite"/>
    </source>
</evidence>
<name>A0A9B0X1X6_CHRAS</name>
<dbReference type="CTD" id="642987"/>
<keyword evidence="3" id="KW-1185">Reference proteome</keyword>
<gene>
    <name evidence="4" type="primary">TMEM232</name>
</gene>
<organism evidence="3 4">
    <name type="scientific">Chrysochloris asiatica</name>
    <name type="common">Cape golden mole</name>
    <dbReference type="NCBI Taxonomy" id="185453"/>
    <lineage>
        <taxon>Eukaryota</taxon>
        <taxon>Metazoa</taxon>
        <taxon>Chordata</taxon>
        <taxon>Craniata</taxon>
        <taxon>Vertebrata</taxon>
        <taxon>Euteleostomi</taxon>
        <taxon>Mammalia</taxon>
        <taxon>Eutheria</taxon>
        <taxon>Afrotheria</taxon>
        <taxon>Chrysochloridae</taxon>
        <taxon>Chrysochlorinae</taxon>
        <taxon>Chrysochloris</taxon>
    </lineage>
</organism>
<accession>A0A9B0X1X6</accession>
<dbReference type="RefSeq" id="XP_006876873.1">
    <property type="nucleotide sequence ID" value="XM_006876811.1"/>
</dbReference>
<feature type="transmembrane region" description="Helical" evidence="2">
    <location>
        <begin position="310"/>
        <end position="332"/>
    </location>
</feature>
<feature type="non-terminal residue" evidence="4">
    <location>
        <position position="1"/>
    </location>
</feature>
<evidence type="ECO:0000313" key="3">
    <source>
        <dbReference type="Proteomes" id="UP000504623"/>
    </source>
</evidence>
<dbReference type="GeneID" id="102837066"/>
<dbReference type="AlphaFoldDB" id="A0A9B0X1X6"/>
<feature type="region of interest" description="Disordered" evidence="1">
    <location>
        <begin position="598"/>
        <end position="619"/>
    </location>
</feature>
<evidence type="ECO:0000256" key="2">
    <source>
        <dbReference type="SAM" id="Phobius"/>
    </source>
</evidence>
<dbReference type="PANTHER" id="PTHR28651:SF1">
    <property type="entry name" value="TRANSMEMBRANE PROTEIN 232"/>
    <property type="match status" value="1"/>
</dbReference>
<dbReference type="OrthoDB" id="10016194at2759"/>
<dbReference type="Proteomes" id="UP000504623">
    <property type="component" value="Unplaced"/>
</dbReference>
<dbReference type="InterPro" id="IPR031747">
    <property type="entry name" value="TMEM232"/>
</dbReference>
<dbReference type="PANTHER" id="PTHR28651">
    <property type="entry name" value="TRANSMEMBRANE PROTEIN 232"/>
    <property type="match status" value="1"/>
</dbReference>
<keyword evidence="2" id="KW-1133">Transmembrane helix</keyword>
<sequence length="619" mass="72571">QPFLITRELILRYNHTQNLREKEYLREIIRKNILRCKRKLGLKTLGSGKHVNISTGWIEATYLAQCKGDIQEDALNMLYASLDHAPFDYDQLPALFFVAESVLYRLCCDAFIKTYLYSVEMKLAKIGYLVFLRLFIFCFHGCLADFKEHLLRLRPYLQALSLSEDTYYKYPNIFSNVAFILKTSEIMYERVLFSESTFSHKGNTEDDENVYSYIKGGYEVDHLLWHCVAVWSCVQNNSRKLNNVLEHLKFQKTQLLKKYWLDSALTLLVLGEASKLNMACLKALMDLVTYFISSIMFAQNQEESYKDNDFSWAWIIVYIYITILTEICLYAATSDLRKTAFIGFCNCKSSEKNIYTKSEEKPILREASFLGLLKYFSSEISENCNHVIWTGYYGLVYNLVRLSWELRGDEEEDGLRNIIWQILQKTRHSEKDERIHIAIKIAQAELNDTTDPFTSYGTKVSSNVGDETSSKYIGWRIANTLSKLFFPSIDARAFPLMKPATKRDQMKYQKKKEEPTKKKVLCITVREHPSKSELPMFPYPDLFTRVDKELARIVDHHWQEELKIRQEEDAICEAEALKDKELKEKNHFREVMKKREEKLHKTTKPYELPSRTEAIPVEK</sequence>
<reference evidence="4" key="1">
    <citation type="submission" date="2025-08" db="UniProtKB">
        <authorList>
            <consortium name="RefSeq"/>
        </authorList>
    </citation>
    <scope>IDENTIFICATION</scope>
    <source>
        <tissue evidence="4">Spleen</tissue>
    </source>
</reference>